<dbReference type="PANTHER" id="PTHR43615:SF1">
    <property type="entry name" value="PPDK_N DOMAIN-CONTAINING PROTEIN"/>
    <property type="match status" value="1"/>
</dbReference>
<evidence type="ECO:0000259" key="2">
    <source>
        <dbReference type="Pfam" id="PF01326"/>
    </source>
</evidence>
<evidence type="ECO:0000259" key="1">
    <source>
        <dbReference type="Pfam" id="PF00391"/>
    </source>
</evidence>
<dbReference type="Pfam" id="PF01326">
    <property type="entry name" value="PPDK_N"/>
    <property type="match status" value="1"/>
</dbReference>
<dbReference type="InterPro" id="IPR036637">
    <property type="entry name" value="Phosphohistidine_dom_sf"/>
</dbReference>
<dbReference type="Gene3D" id="3.30.470.20">
    <property type="entry name" value="ATP-grasp fold, B domain"/>
    <property type="match status" value="1"/>
</dbReference>
<dbReference type="EMBL" id="OW150024">
    <property type="protein sequence ID" value="CAH2032570.1"/>
    <property type="molecule type" value="Genomic_DNA"/>
</dbReference>
<gene>
    <name evidence="3" type="ORF">GEAMG1_2734</name>
</gene>
<keyword evidence="4" id="KW-1185">Reference proteome</keyword>
<dbReference type="SUPFAM" id="SSF56059">
    <property type="entry name" value="Glutathione synthetase ATP-binding domain-like"/>
    <property type="match status" value="1"/>
</dbReference>
<dbReference type="InterPro" id="IPR051549">
    <property type="entry name" value="PEP_Utilizing_Enz"/>
</dbReference>
<dbReference type="InterPro" id="IPR013815">
    <property type="entry name" value="ATP_grasp_subdomain_1"/>
</dbReference>
<evidence type="ECO:0000313" key="3">
    <source>
        <dbReference type="EMBL" id="CAH2032570.1"/>
    </source>
</evidence>
<dbReference type="Proteomes" id="UP001295463">
    <property type="component" value="Chromosome"/>
</dbReference>
<dbReference type="Gene3D" id="3.50.30.10">
    <property type="entry name" value="Phosphohistidine domain"/>
    <property type="match status" value="1"/>
</dbReference>
<sequence>MNREPSLVLGWERAFSAGPAVVGGKGWNLARLDRYGFPVPRGVVLAAAAYEAFIEANKLQDTVREIADRLTAADLISPEGRNRLAGLCRRIGEGTMPPEVAAAVDDGLTAAGLAGLPLAVRSSAVAEDGERASFAGIHDSFLNIQGLSCVLAAVINCYRSLWSERAVVYRRRMGISDYAVAPAVVLMELVPAVSAGVAFSCDPVSGRGDRLVIAANFGLGESVVGGVVEPDQYQLASGTRNGELHVLERRIGSKLFGSRTVAGGGTALRQRTERAGTVVLNDDELLVLGRLTRQVFLALGQGERHQDVEWVHDGSRFHLVQARPVTALPSATYPALREQPELWSNANFRDAVPMVQTPFNWSVSRLMIEQVFTCQYAAAGYRIDLTVPRCRLFNGRPYFNLAVLQWECYDAYGITPADYNRFIGGHQPEIKLPAGEPARLKLKRLMANLRLLQVLGRIRRHAATTFHTFTSCVDDLRRRDLTLLDDRGLLALIREGERLAQRIDPIMVMLGTSGAVFAVLQPLLERFLPGRGQALTTALLAGQEGITSADHGLRLLELARMVGDDPDARAFFSAEPFRPEQWRAIPIRSPFRREFGTFLDEYGHRCVYELDFSNPRWHEDPRYLLTTIRGMLDNADPEAVRRRQRETSRRAWDEVRAGVPRLLHGLVRRLVRMGGTDAANREMAKSVLVRLADTYRRIALELGERLRQRGLLEQRDDVFFCYWTELLELLTGAWDGAGLPLRVVDRREQHEEWLALDAPDLIRGETPHYVDQQPSERGDHLSGLGVAAGRARGAARLVRHPEEGERLQHGDVLVAPSTDPAWTPLFLKASALVAETGGFISHGAIVAREYGIPAVVNVAGALKRINDGGMLTVDGDRGIVQVE</sequence>
<dbReference type="PANTHER" id="PTHR43615">
    <property type="entry name" value="PHOSPHOENOLPYRUVATE SYNTHASE-RELATED"/>
    <property type="match status" value="1"/>
</dbReference>
<protein>
    <submittedName>
        <fullName evidence="3">Pyruvate, water dikinase</fullName>
    </submittedName>
</protein>
<dbReference type="Pfam" id="PF00391">
    <property type="entry name" value="PEP-utilizers"/>
    <property type="match status" value="1"/>
</dbReference>
<dbReference type="InterPro" id="IPR002192">
    <property type="entry name" value="PPDK_AMP/ATP-bd"/>
</dbReference>
<dbReference type="InterPro" id="IPR008279">
    <property type="entry name" value="PEP-util_enz_mobile_dom"/>
</dbReference>
<feature type="domain" description="Pyruvate phosphate dikinase AMP/ATP-binding" evidence="2">
    <location>
        <begin position="21"/>
        <end position="332"/>
    </location>
</feature>
<proteinExistence type="predicted"/>
<dbReference type="Gene3D" id="3.30.1490.20">
    <property type="entry name" value="ATP-grasp fold, A domain"/>
    <property type="match status" value="1"/>
</dbReference>
<dbReference type="SUPFAM" id="SSF52009">
    <property type="entry name" value="Phosphohistidine domain"/>
    <property type="match status" value="1"/>
</dbReference>
<dbReference type="RefSeq" id="WP_305733313.1">
    <property type="nucleotide sequence ID" value="NZ_OW150024.1"/>
</dbReference>
<accession>A0ABN8HN45</accession>
<evidence type="ECO:0000313" key="4">
    <source>
        <dbReference type="Proteomes" id="UP001295463"/>
    </source>
</evidence>
<feature type="domain" description="PEP-utilising enzyme mobile" evidence="1">
    <location>
        <begin position="808"/>
        <end position="878"/>
    </location>
</feature>
<keyword evidence="3" id="KW-0670">Pyruvate</keyword>
<organism evidence="3 4">
    <name type="scientific">Trichlorobacter ammonificans</name>
    <dbReference type="NCBI Taxonomy" id="2916410"/>
    <lineage>
        <taxon>Bacteria</taxon>
        <taxon>Pseudomonadati</taxon>
        <taxon>Thermodesulfobacteriota</taxon>
        <taxon>Desulfuromonadia</taxon>
        <taxon>Geobacterales</taxon>
        <taxon>Geobacteraceae</taxon>
        <taxon>Trichlorobacter</taxon>
    </lineage>
</organism>
<reference evidence="3 4" key="1">
    <citation type="submission" date="2022-03" db="EMBL/GenBank/DDBJ databases">
        <authorList>
            <person name="Koch H."/>
        </authorList>
    </citation>
    <scope>NUCLEOTIDE SEQUENCE [LARGE SCALE GENOMIC DNA]</scope>
    <source>
        <strain evidence="3 4">G1</strain>
    </source>
</reference>
<name>A0ABN8HN45_9BACT</name>